<dbReference type="SUPFAM" id="SSF57903">
    <property type="entry name" value="FYVE/PHD zinc finger"/>
    <property type="match status" value="1"/>
</dbReference>
<evidence type="ECO:0000256" key="3">
    <source>
        <dbReference type="ARBA" id="ARBA00022454"/>
    </source>
</evidence>
<feature type="compositionally biased region" description="Basic and acidic residues" evidence="6">
    <location>
        <begin position="334"/>
        <end position="345"/>
    </location>
</feature>
<dbReference type="GeneID" id="28836116"/>
<name>A0A1B8GU94_9PEZI</name>
<dbReference type="InterPro" id="IPR013083">
    <property type="entry name" value="Znf_RING/FYVE/PHD"/>
</dbReference>
<dbReference type="PANTHER" id="PTHR48225">
    <property type="entry name" value="HORMA DOMAIN-CONTAINING PROTEIN 1"/>
    <property type="match status" value="1"/>
</dbReference>
<sequence length="697" mass="77628">MKKRLRSARQAKSNAAAAAMVLLTNPTKTVVRINQAQSLKIVQTTVSAALYTILWINDLFPDDHFETRSYSLDDPDFSYEIKPVPQTAWEKRTEKRRPADGKANVSWDFLLKGKSEKADKIWSWLEGVCDAIKRGYLAIFQISFHNGDISRDTIAVGYVMRFNYSENGGEVHLNISAGDDKVEFTTEAMQDLKNLFHRLIKLSQEAARFPADPMISLQLVYNETCPAEYQPKGFVVAPDPSIVMGQPDGFGIGHVDTTYHGVGMSLVIPRQSAAHGSNRPSRSATRSNSQLILNNSNLVSTPATASPYDGSTVLNTQERAEIQAVREMVPLGREVGDTQRVEDTQSQRSPSDISSPSLAHGPAEQRPAEQGIAPPEGRKYYFNREVIRDLHPSHRWRNGQVRISLGSAQDTDCLCTKKFDGMTVQCEICQKRQHLHCHGYLETDVMDTHVCYKCLLHAQPDLTTEMQGLCLLRQVAWVASMEQYPLKEADLAARIGYLVKDVIAVSQRLVQEKYLRKVSKPRNKSHKNYHMRSQIPPYTFIMEEKGRLFKEYFNPTLGIEKYLHEHLQASASNAKPKSEQPSAPDFRMSSMAPESVTLVPTSRPPATPQPTRAKLIGTGPLYGIFDADDDATTPHPGHAAPAPSMNGSTQGSPSQMGGPGPRPHLGLKRKGDVLERGARNLKRTDFVGSPFLLNRIV</sequence>
<keyword evidence="3" id="KW-0158">Chromosome</keyword>
<proteinExistence type="predicted"/>
<evidence type="ECO:0000256" key="2">
    <source>
        <dbReference type="ARBA" id="ARBA00004286"/>
    </source>
</evidence>
<reference evidence="9" key="2">
    <citation type="journal article" date="2018" name="Nat. Commun.">
        <title>Extreme sensitivity to ultraviolet light in the fungal pathogen causing white-nose syndrome of bats.</title>
        <authorList>
            <person name="Palmer J.M."/>
            <person name="Drees K.P."/>
            <person name="Foster J.T."/>
            <person name="Lindner D.L."/>
        </authorList>
    </citation>
    <scope>NUCLEOTIDE SEQUENCE [LARGE SCALE GENOMIC DNA]</scope>
    <source>
        <strain evidence="9">UAMH 10579</strain>
    </source>
</reference>
<dbReference type="AlphaFoldDB" id="A0A1B8GU94"/>
<feature type="compositionally biased region" description="Low complexity" evidence="6">
    <location>
        <begin position="633"/>
        <end position="656"/>
    </location>
</feature>
<dbReference type="InterPro" id="IPR036570">
    <property type="entry name" value="HORMA_dom_sf"/>
</dbReference>
<evidence type="ECO:0000256" key="5">
    <source>
        <dbReference type="ARBA" id="ARBA00023254"/>
    </source>
</evidence>
<dbReference type="InterPro" id="IPR011011">
    <property type="entry name" value="Znf_FYVE_PHD"/>
</dbReference>
<dbReference type="GO" id="GO:0005694">
    <property type="term" value="C:chromosome"/>
    <property type="evidence" value="ECO:0007669"/>
    <property type="project" value="UniProtKB-SubCell"/>
</dbReference>
<accession>A0A1B8GU94</accession>
<dbReference type="GO" id="GO:0005634">
    <property type="term" value="C:nucleus"/>
    <property type="evidence" value="ECO:0007669"/>
    <property type="project" value="UniProtKB-SubCell"/>
</dbReference>
<dbReference type="PANTHER" id="PTHR48225:SF7">
    <property type="entry name" value="MEIOSIS-SPECIFIC PROTEIN HOP1"/>
    <property type="match status" value="1"/>
</dbReference>
<keyword evidence="5" id="KW-0469">Meiosis</keyword>
<dbReference type="STRING" id="342668.A0A1B8GU94"/>
<feature type="domain" description="HORMA" evidence="7">
    <location>
        <begin position="36"/>
        <end position="266"/>
    </location>
</feature>
<dbReference type="InterPro" id="IPR051294">
    <property type="entry name" value="HORMA_MeioticProgression"/>
</dbReference>
<dbReference type="GO" id="GO:0051321">
    <property type="term" value="P:meiotic cell cycle"/>
    <property type="evidence" value="ECO:0007669"/>
    <property type="project" value="UniProtKB-KW"/>
</dbReference>
<dbReference type="Gene3D" id="3.30.40.10">
    <property type="entry name" value="Zinc/RING finger domain, C3HC4 (zinc finger)"/>
    <property type="match status" value="1"/>
</dbReference>
<keyword evidence="9" id="KW-1185">Reference proteome</keyword>
<comment type="subcellular location">
    <subcellularLocation>
        <location evidence="2">Chromosome</location>
    </subcellularLocation>
    <subcellularLocation>
        <location evidence="1">Nucleus</location>
    </subcellularLocation>
</comment>
<evidence type="ECO:0000256" key="6">
    <source>
        <dbReference type="SAM" id="MobiDB-lite"/>
    </source>
</evidence>
<gene>
    <name evidence="8" type="primary">HOP1</name>
    <name evidence="8" type="ORF">VE01_02730</name>
</gene>
<dbReference type="Pfam" id="PF02301">
    <property type="entry name" value="HORMA"/>
    <property type="match status" value="1"/>
</dbReference>
<reference evidence="8 9" key="1">
    <citation type="submission" date="2016-03" db="EMBL/GenBank/DDBJ databases">
        <title>Comparative genomics of Pseudogymnoascus destructans, the fungus causing white-nose syndrome of bats.</title>
        <authorList>
            <person name="Palmer J.M."/>
            <person name="Drees K.P."/>
            <person name="Foster J.T."/>
            <person name="Lindner D.L."/>
        </authorList>
    </citation>
    <scope>NUCLEOTIDE SEQUENCE [LARGE SCALE GENOMIC DNA]</scope>
    <source>
        <strain evidence="8 9">UAMH 10579</strain>
    </source>
</reference>
<feature type="compositionally biased region" description="Low complexity" evidence="6">
    <location>
        <begin position="346"/>
        <end position="357"/>
    </location>
</feature>
<feature type="region of interest" description="Disordered" evidence="6">
    <location>
        <begin position="594"/>
        <end position="668"/>
    </location>
</feature>
<dbReference type="Gene3D" id="3.30.900.10">
    <property type="entry name" value="HORMA domain"/>
    <property type="match status" value="1"/>
</dbReference>
<feature type="region of interest" description="Disordered" evidence="6">
    <location>
        <begin position="329"/>
        <end position="375"/>
    </location>
</feature>
<keyword evidence="4" id="KW-0539">Nucleus</keyword>
<evidence type="ECO:0000313" key="9">
    <source>
        <dbReference type="Proteomes" id="UP000091956"/>
    </source>
</evidence>
<dbReference type="InterPro" id="IPR003511">
    <property type="entry name" value="HORMA_dom"/>
</dbReference>
<dbReference type="PROSITE" id="PS50815">
    <property type="entry name" value="HORMA"/>
    <property type="match status" value="1"/>
</dbReference>
<dbReference type="EMBL" id="KV460213">
    <property type="protein sequence ID" value="OBT99370.1"/>
    <property type="molecule type" value="Genomic_DNA"/>
</dbReference>
<dbReference type="SUPFAM" id="SSF56019">
    <property type="entry name" value="The spindle assembly checkpoint protein mad2"/>
    <property type="match status" value="1"/>
</dbReference>
<evidence type="ECO:0000256" key="1">
    <source>
        <dbReference type="ARBA" id="ARBA00004123"/>
    </source>
</evidence>
<protein>
    <submittedName>
        <fullName evidence="8">DNA binding protein</fullName>
    </submittedName>
</protein>
<dbReference type="RefSeq" id="XP_018133103.1">
    <property type="nucleotide sequence ID" value="XM_018272235.2"/>
</dbReference>
<organism evidence="8 9">
    <name type="scientific">Pseudogymnoascus verrucosus</name>
    <dbReference type="NCBI Taxonomy" id="342668"/>
    <lineage>
        <taxon>Eukaryota</taxon>
        <taxon>Fungi</taxon>
        <taxon>Dikarya</taxon>
        <taxon>Ascomycota</taxon>
        <taxon>Pezizomycotina</taxon>
        <taxon>Leotiomycetes</taxon>
        <taxon>Thelebolales</taxon>
        <taxon>Thelebolaceae</taxon>
        <taxon>Pseudogymnoascus</taxon>
    </lineage>
</organism>
<evidence type="ECO:0000259" key="7">
    <source>
        <dbReference type="PROSITE" id="PS50815"/>
    </source>
</evidence>
<dbReference type="Proteomes" id="UP000091956">
    <property type="component" value="Unassembled WGS sequence"/>
</dbReference>
<dbReference type="OrthoDB" id="1928087at2759"/>
<evidence type="ECO:0000313" key="8">
    <source>
        <dbReference type="EMBL" id="OBT99370.1"/>
    </source>
</evidence>
<evidence type="ECO:0000256" key="4">
    <source>
        <dbReference type="ARBA" id="ARBA00023242"/>
    </source>
</evidence>